<dbReference type="Pfam" id="PF14008">
    <property type="entry name" value="Metallophos_C"/>
    <property type="match status" value="1"/>
</dbReference>
<protein>
    <recommendedName>
        <fullName evidence="1">Purple acid phosphatase C-terminal domain-containing protein</fullName>
    </recommendedName>
</protein>
<dbReference type="InterPro" id="IPR029052">
    <property type="entry name" value="Metallo-depent_PP-like"/>
</dbReference>
<evidence type="ECO:0000259" key="1">
    <source>
        <dbReference type="Pfam" id="PF14008"/>
    </source>
</evidence>
<feature type="domain" description="Purple acid phosphatase C-terminal" evidence="1">
    <location>
        <begin position="155"/>
        <end position="209"/>
    </location>
</feature>
<accession>A0A1R2AKI0</accession>
<evidence type="ECO:0000313" key="3">
    <source>
        <dbReference type="Proteomes" id="UP000187209"/>
    </source>
</evidence>
<dbReference type="EMBL" id="MPUH01002539">
    <property type="protein sequence ID" value="OMJ65032.1"/>
    <property type="molecule type" value="Genomic_DNA"/>
</dbReference>
<dbReference type="Gene3D" id="3.60.21.10">
    <property type="match status" value="1"/>
</dbReference>
<dbReference type="SUPFAM" id="SSF56300">
    <property type="entry name" value="Metallo-dependent phosphatases"/>
    <property type="match status" value="1"/>
</dbReference>
<evidence type="ECO:0000313" key="2">
    <source>
        <dbReference type="EMBL" id="OMJ65032.1"/>
    </source>
</evidence>
<gene>
    <name evidence="2" type="ORF">SteCoe_39672</name>
</gene>
<name>A0A1R2AKI0_9CILI</name>
<dbReference type="AlphaFoldDB" id="A0A1R2AKI0"/>
<reference evidence="2 3" key="1">
    <citation type="submission" date="2016-11" db="EMBL/GenBank/DDBJ databases">
        <title>The macronuclear genome of Stentor coeruleus: a giant cell with tiny introns.</title>
        <authorList>
            <person name="Slabodnick M."/>
            <person name="Ruby J.G."/>
            <person name="Reiff S.B."/>
            <person name="Swart E.C."/>
            <person name="Gosai S."/>
            <person name="Prabakaran S."/>
            <person name="Witkowska E."/>
            <person name="Larue G.E."/>
            <person name="Fisher S."/>
            <person name="Freeman R.M."/>
            <person name="Gunawardena J."/>
            <person name="Chu W."/>
            <person name="Stover N.A."/>
            <person name="Gregory B.D."/>
            <person name="Nowacki M."/>
            <person name="Derisi J."/>
            <person name="Roy S.W."/>
            <person name="Marshall W.F."/>
            <person name="Sood P."/>
        </authorList>
    </citation>
    <scope>NUCLEOTIDE SEQUENCE [LARGE SCALE GENOMIC DNA]</scope>
    <source>
        <strain evidence="2">WM001</strain>
    </source>
</reference>
<proteinExistence type="predicted"/>
<dbReference type="InterPro" id="IPR025733">
    <property type="entry name" value="PAPs_C"/>
</dbReference>
<dbReference type="Proteomes" id="UP000187209">
    <property type="component" value="Unassembled WGS sequence"/>
</dbReference>
<dbReference type="OrthoDB" id="45007at2759"/>
<dbReference type="PANTHER" id="PTHR45867:SF3">
    <property type="entry name" value="ACID PHOSPHATASE TYPE 7"/>
    <property type="match status" value="1"/>
</dbReference>
<organism evidence="2 3">
    <name type="scientific">Stentor coeruleus</name>
    <dbReference type="NCBI Taxonomy" id="5963"/>
    <lineage>
        <taxon>Eukaryota</taxon>
        <taxon>Sar</taxon>
        <taxon>Alveolata</taxon>
        <taxon>Ciliophora</taxon>
        <taxon>Postciliodesmatophora</taxon>
        <taxon>Heterotrichea</taxon>
        <taxon>Heterotrichida</taxon>
        <taxon>Stentoridae</taxon>
        <taxon>Stentor</taxon>
    </lineage>
</organism>
<sequence>MSHYINRLRMPVTLENQGTNLFYSFNFGPAHFVLINSEVYFDERLYPSIETHDNWLIKDLKQANLNRENVPWIFVFNHRALYCSNGKKDCVDESLVLRKHIENILYENSVDIMFQVVVHNYERCIAIYNKKRIIGANDTYNNYYYLKVVMYHEKGNAGKFKSHNDPFIRNKDEWHIFGSESYGYGRLKIYNKTHVYYEQFSSEKGEEIDYFWVIKDKN</sequence>
<dbReference type="PANTHER" id="PTHR45867">
    <property type="entry name" value="PURPLE ACID PHOSPHATASE"/>
    <property type="match status" value="1"/>
</dbReference>
<keyword evidence="3" id="KW-1185">Reference proteome</keyword>
<comment type="caution">
    <text evidence="2">The sequence shown here is derived from an EMBL/GenBank/DDBJ whole genome shotgun (WGS) entry which is preliminary data.</text>
</comment>